<dbReference type="OrthoDB" id="2410195at2759"/>
<evidence type="ECO:0000313" key="6">
    <source>
        <dbReference type="Proteomes" id="UP000002499"/>
    </source>
</evidence>
<organism evidence="6">
    <name type="scientific">Metarhizium acridum (strain CQMa 102)</name>
    <dbReference type="NCBI Taxonomy" id="655827"/>
    <lineage>
        <taxon>Eukaryota</taxon>
        <taxon>Fungi</taxon>
        <taxon>Dikarya</taxon>
        <taxon>Ascomycota</taxon>
        <taxon>Pezizomycotina</taxon>
        <taxon>Sordariomycetes</taxon>
        <taxon>Hypocreomycetidae</taxon>
        <taxon>Hypocreales</taxon>
        <taxon>Clavicipitaceae</taxon>
        <taxon>Metarhizium</taxon>
    </lineage>
</organism>
<name>E9EIZ7_METAQ</name>
<dbReference type="SUPFAM" id="SSF53335">
    <property type="entry name" value="S-adenosyl-L-methionine-dependent methyltransferases"/>
    <property type="match status" value="1"/>
</dbReference>
<proteinExistence type="predicted"/>
<dbReference type="GO" id="GO:0008171">
    <property type="term" value="F:O-methyltransferase activity"/>
    <property type="evidence" value="ECO:0007669"/>
    <property type="project" value="InterPro"/>
</dbReference>
<sequence>MLTGAGTEKAGQTDARGTPVMHASWTDNLGGYSLDRLPWMDSSIYPVQGRLIYEQPVKGVPAYFMNSYMHNWPDTICEGILARIKEAMKPGDSKLLLYELIIRQVGAYCEATGLHMMAMALCGPEERTTKAWHDLIEPGPA</sequence>
<dbReference type="InParanoid" id="E9EIZ7"/>
<dbReference type="EMBL" id="GL698695">
    <property type="protein sequence ID" value="EFY84111.1"/>
    <property type="molecule type" value="Genomic_DNA"/>
</dbReference>
<dbReference type="GO" id="GO:0032259">
    <property type="term" value="P:methylation"/>
    <property type="evidence" value="ECO:0007669"/>
    <property type="project" value="UniProtKB-KW"/>
</dbReference>
<evidence type="ECO:0000256" key="3">
    <source>
        <dbReference type="ARBA" id="ARBA00022691"/>
    </source>
</evidence>
<dbReference type="Gene3D" id="3.40.50.150">
    <property type="entry name" value="Vaccinia Virus protein VP39"/>
    <property type="match status" value="1"/>
</dbReference>
<reference evidence="5 6" key="1">
    <citation type="journal article" date="2011" name="PLoS Genet.">
        <title>Genome sequencing and comparative transcriptomics of the model entomopathogenic fungi Metarhizium anisopliae and M. acridum.</title>
        <authorList>
            <person name="Gao Q."/>
            <person name="Jin K."/>
            <person name="Ying S.H."/>
            <person name="Zhang Y."/>
            <person name="Xiao G."/>
            <person name="Shang Y."/>
            <person name="Duan Z."/>
            <person name="Hu X."/>
            <person name="Xie X.Q."/>
            <person name="Zhou G."/>
            <person name="Peng G."/>
            <person name="Luo Z."/>
            <person name="Huang W."/>
            <person name="Wang B."/>
            <person name="Fang W."/>
            <person name="Wang S."/>
            <person name="Zhong Y."/>
            <person name="Ma L.J."/>
            <person name="St Leger R.J."/>
            <person name="Zhao G.P."/>
            <person name="Pei Y."/>
            <person name="Feng M.G."/>
            <person name="Xia Y."/>
            <person name="Wang C."/>
        </authorList>
    </citation>
    <scope>NUCLEOTIDE SEQUENCE [LARGE SCALE GENOMIC DNA]</scope>
    <source>
        <strain evidence="5 6">CQMa 102</strain>
    </source>
</reference>
<dbReference type="InterPro" id="IPR029063">
    <property type="entry name" value="SAM-dependent_MTases_sf"/>
</dbReference>
<dbReference type="InterPro" id="IPR016461">
    <property type="entry name" value="COMT-like"/>
</dbReference>
<dbReference type="HOGENOM" id="CLU_1825742_0_0_1"/>
<dbReference type="Pfam" id="PF00891">
    <property type="entry name" value="Methyltransf_2"/>
    <property type="match status" value="1"/>
</dbReference>
<feature type="domain" description="O-methyltransferase C-terminal" evidence="4">
    <location>
        <begin position="53"/>
        <end position="137"/>
    </location>
</feature>
<dbReference type="InterPro" id="IPR001077">
    <property type="entry name" value="COMT_C"/>
</dbReference>
<dbReference type="PANTHER" id="PTHR43712:SF17">
    <property type="entry name" value="O-METHYLTRANSFERASE"/>
    <property type="match status" value="1"/>
</dbReference>
<protein>
    <submittedName>
        <fullName evidence="5">Sterigmatocystin 8-O-methyltransferase, putative</fullName>
    </submittedName>
</protein>
<keyword evidence="3" id="KW-0949">S-adenosyl-L-methionine</keyword>
<evidence type="ECO:0000313" key="5">
    <source>
        <dbReference type="EMBL" id="EFY84111.1"/>
    </source>
</evidence>
<dbReference type="Proteomes" id="UP000002499">
    <property type="component" value="Unassembled WGS sequence"/>
</dbReference>
<dbReference type="PROSITE" id="PS51683">
    <property type="entry name" value="SAM_OMT_II"/>
    <property type="match status" value="1"/>
</dbReference>
<gene>
    <name evidence="5" type="ORF">MAC_09845</name>
</gene>
<evidence type="ECO:0000256" key="1">
    <source>
        <dbReference type="ARBA" id="ARBA00022603"/>
    </source>
</evidence>
<accession>E9EIZ7</accession>
<dbReference type="PANTHER" id="PTHR43712">
    <property type="entry name" value="PUTATIVE (AFU_ORTHOLOGUE AFUA_4G14580)-RELATED"/>
    <property type="match status" value="1"/>
</dbReference>
<keyword evidence="6" id="KW-1185">Reference proteome</keyword>
<keyword evidence="2 5" id="KW-0808">Transferase</keyword>
<keyword evidence="1 5" id="KW-0489">Methyltransferase</keyword>
<dbReference type="AlphaFoldDB" id="E9EIZ7"/>
<evidence type="ECO:0000259" key="4">
    <source>
        <dbReference type="Pfam" id="PF00891"/>
    </source>
</evidence>
<evidence type="ECO:0000256" key="2">
    <source>
        <dbReference type="ARBA" id="ARBA00022679"/>
    </source>
</evidence>